<evidence type="ECO:0000256" key="6">
    <source>
        <dbReference type="ARBA" id="ARBA00023143"/>
    </source>
</evidence>
<feature type="region of interest" description="Disordered" evidence="8">
    <location>
        <begin position="117"/>
        <end position="160"/>
    </location>
</feature>
<keyword evidence="7" id="KW-0175">Coiled coil</keyword>
<protein>
    <recommendedName>
        <fullName evidence="4">Flagellar hook-associated protein 1</fullName>
    </recommendedName>
</protein>
<dbReference type="InterPro" id="IPR002371">
    <property type="entry name" value="FlgK"/>
</dbReference>
<dbReference type="PANTHER" id="PTHR30033:SF1">
    <property type="entry name" value="FLAGELLAR HOOK-ASSOCIATED PROTEIN 1"/>
    <property type="match status" value="1"/>
</dbReference>
<proteinExistence type="inferred from homology"/>
<dbReference type="PANTHER" id="PTHR30033">
    <property type="entry name" value="FLAGELLAR HOOK-ASSOCIATED PROTEIN 1"/>
    <property type="match status" value="1"/>
</dbReference>
<comment type="subcellular location">
    <subcellularLocation>
        <location evidence="1">Bacterial flagellum</location>
    </subcellularLocation>
    <subcellularLocation>
        <location evidence="2">Secreted</location>
    </subcellularLocation>
</comment>
<feature type="compositionally biased region" description="Low complexity" evidence="8">
    <location>
        <begin position="117"/>
        <end position="134"/>
    </location>
</feature>
<feature type="compositionally biased region" description="Basic residues" evidence="8">
    <location>
        <begin position="135"/>
        <end position="152"/>
    </location>
</feature>
<dbReference type="EMBL" id="CP115149">
    <property type="protein sequence ID" value="WBL35004.1"/>
    <property type="molecule type" value="Genomic_DNA"/>
</dbReference>
<evidence type="ECO:0000256" key="2">
    <source>
        <dbReference type="ARBA" id="ARBA00004613"/>
    </source>
</evidence>
<evidence type="ECO:0000313" key="10">
    <source>
        <dbReference type="EMBL" id="WBL35004.1"/>
    </source>
</evidence>
<evidence type="ECO:0000256" key="8">
    <source>
        <dbReference type="SAM" id="MobiDB-lite"/>
    </source>
</evidence>
<keyword evidence="6" id="KW-0975">Bacterial flagellum</keyword>
<gene>
    <name evidence="10" type="ORF">O0235_09410</name>
</gene>
<name>A0ABY7M2Y1_9CHLR</name>
<evidence type="ECO:0000256" key="4">
    <source>
        <dbReference type="ARBA" id="ARBA00016244"/>
    </source>
</evidence>
<dbReference type="InterPro" id="IPR053927">
    <property type="entry name" value="FlgK_helical"/>
</dbReference>
<evidence type="ECO:0000256" key="5">
    <source>
        <dbReference type="ARBA" id="ARBA00022525"/>
    </source>
</evidence>
<comment type="similarity">
    <text evidence="3">Belongs to the flagella basal body rod proteins family.</text>
</comment>
<organism evidence="10 11">
    <name type="scientific">Tepidiforma flava</name>
    <dbReference type="NCBI Taxonomy" id="3004094"/>
    <lineage>
        <taxon>Bacteria</taxon>
        <taxon>Bacillati</taxon>
        <taxon>Chloroflexota</taxon>
        <taxon>Tepidiformia</taxon>
        <taxon>Tepidiformales</taxon>
        <taxon>Tepidiformaceae</taxon>
        <taxon>Tepidiforma</taxon>
    </lineage>
</organism>
<evidence type="ECO:0000259" key="9">
    <source>
        <dbReference type="Pfam" id="PF22638"/>
    </source>
</evidence>
<sequence length="160" mass="18101">MRRNLNQQVTALADEINAYAREIAGLNLQIKQVELNGERANDLRDRRDLLLDKLSEVASIQYSESQTGEVSVYLGSHELVFGTTARTIVAGPDPADTTMTKLTWQVDGFDVRVVQRRQAQGRPRCARPGPARPHAQARRLRHPGHHQRRQHHPPPGLRPR</sequence>
<evidence type="ECO:0000256" key="7">
    <source>
        <dbReference type="SAM" id="Coils"/>
    </source>
</evidence>
<feature type="coiled-coil region" evidence="7">
    <location>
        <begin position="2"/>
        <end position="36"/>
    </location>
</feature>
<dbReference type="Pfam" id="PF22638">
    <property type="entry name" value="FlgK_D1"/>
    <property type="match status" value="1"/>
</dbReference>
<dbReference type="SUPFAM" id="SSF64518">
    <property type="entry name" value="Phase 1 flagellin"/>
    <property type="match status" value="1"/>
</dbReference>
<evidence type="ECO:0000313" key="11">
    <source>
        <dbReference type="Proteomes" id="UP001212803"/>
    </source>
</evidence>
<keyword evidence="5" id="KW-0964">Secreted</keyword>
<accession>A0ABY7M2Y1</accession>
<dbReference type="Proteomes" id="UP001212803">
    <property type="component" value="Chromosome"/>
</dbReference>
<keyword evidence="11" id="KW-1185">Reference proteome</keyword>
<evidence type="ECO:0000256" key="1">
    <source>
        <dbReference type="ARBA" id="ARBA00004365"/>
    </source>
</evidence>
<reference evidence="10 11" key="1">
    <citation type="journal article" date="2023" name="ISME J.">
        <title>Thermophilic Dehalococcoidia with unusual traits shed light on an unexpected past.</title>
        <authorList>
            <person name="Palmer M."/>
            <person name="Covington J.K."/>
            <person name="Zhou E.M."/>
            <person name="Thomas S.C."/>
            <person name="Habib N."/>
            <person name="Seymour C.O."/>
            <person name="Lai D."/>
            <person name="Johnston J."/>
            <person name="Hashimi A."/>
            <person name="Jiao J.Y."/>
            <person name="Muok A.R."/>
            <person name="Liu L."/>
            <person name="Xian W.D."/>
            <person name="Zhi X.Y."/>
            <person name="Li M.M."/>
            <person name="Silva L.P."/>
            <person name="Bowen B.P."/>
            <person name="Louie K."/>
            <person name="Briegel A."/>
            <person name="Pett-Ridge J."/>
            <person name="Weber P.K."/>
            <person name="Tocheva E.I."/>
            <person name="Woyke T."/>
            <person name="Northen T.R."/>
            <person name="Mayali X."/>
            <person name="Li W.J."/>
            <person name="Hedlund B.P."/>
        </authorList>
    </citation>
    <scope>NUCLEOTIDE SEQUENCE [LARGE SCALE GENOMIC DNA]</scope>
    <source>
        <strain evidence="10 11">YIM 72310</strain>
    </source>
</reference>
<feature type="domain" description="Flagellar hook-associated protein FlgK helical" evidence="9">
    <location>
        <begin position="1"/>
        <end position="108"/>
    </location>
</feature>
<evidence type="ECO:0000256" key="3">
    <source>
        <dbReference type="ARBA" id="ARBA00009677"/>
    </source>
</evidence>